<protein>
    <submittedName>
        <fullName evidence="2">Uncharacterized protein</fullName>
    </submittedName>
</protein>
<feature type="region of interest" description="Disordered" evidence="1">
    <location>
        <begin position="1"/>
        <end position="112"/>
    </location>
</feature>
<dbReference type="AlphaFoldDB" id="A0A4P9WQI9"/>
<reference evidence="3" key="1">
    <citation type="journal article" date="2018" name="Nat. Microbiol.">
        <title>Leveraging single-cell genomics to expand the fungal tree of life.</title>
        <authorList>
            <person name="Ahrendt S.R."/>
            <person name="Quandt C.A."/>
            <person name="Ciobanu D."/>
            <person name="Clum A."/>
            <person name="Salamov A."/>
            <person name="Andreopoulos B."/>
            <person name="Cheng J.F."/>
            <person name="Woyke T."/>
            <person name="Pelin A."/>
            <person name="Henrissat B."/>
            <person name="Reynolds N.K."/>
            <person name="Benny G.L."/>
            <person name="Smith M.E."/>
            <person name="James T.Y."/>
            <person name="Grigoriev I.V."/>
        </authorList>
    </citation>
    <scope>NUCLEOTIDE SEQUENCE [LARGE SCALE GENOMIC DNA]</scope>
    <source>
        <strain evidence="3">ATCC 52028</strain>
    </source>
</reference>
<evidence type="ECO:0000256" key="1">
    <source>
        <dbReference type="SAM" id="MobiDB-lite"/>
    </source>
</evidence>
<evidence type="ECO:0000313" key="3">
    <source>
        <dbReference type="Proteomes" id="UP000268535"/>
    </source>
</evidence>
<dbReference type="Proteomes" id="UP000268535">
    <property type="component" value="Unassembled WGS sequence"/>
</dbReference>
<dbReference type="EMBL" id="ML014103">
    <property type="protein sequence ID" value="RKO94862.1"/>
    <property type="molecule type" value="Genomic_DNA"/>
</dbReference>
<feature type="non-terminal residue" evidence="2">
    <location>
        <position position="112"/>
    </location>
</feature>
<organism evidence="2 3">
    <name type="scientific">Caulochytrium protostelioides</name>
    <dbReference type="NCBI Taxonomy" id="1555241"/>
    <lineage>
        <taxon>Eukaryota</taxon>
        <taxon>Fungi</taxon>
        <taxon>Fungi incertae sedis</taxon>
        <taxon>Chytridiomycota</taxon>
        <taxon>Chytridiomycota incertae sedis</taxon>
        <taxon>Chytridiomycetes</taxon>
        <taxon>Caulochytriales</taxon>
        <taxon>Caulochytriaceae</taxon>
        <taxon>Caulochytrium</taxon>
    </lineage>
</organism>
<gene>
    <name evidence="2" type="ORF">CAUPRSCDRAFT_13305</name>
</gene>
<name>A0A4P9WQI9_9FUNG</name>
<accession>A0A4P9WQI9</accession>
<sequence>MPDMEVSLSERYHQALERKQRRELTHASGTSGEGRGMSDDEDGSDASDNSVNSVDDDEDHDSDEDRAPRPTGRKALFASTERAARKRSAAETFSDAEDHGDHPSGSDNDDDE</sequence>
<evidence type="ECO:0000313" key="2">
    <source>
        <dbReference type="EMBL" id="RKO94862.1"/>
    </source>
</evidence>
<proteinExistence type="predicted"/>
<feature type="compositionally biased region" description="Basic and acidic residues" evidence="1">
    <location>
        <begin position="8"/>
        <end position="25"/>
    </location>
</feature>